<dbReference type="NCBIfam" id="TIGR02490">
    <property type="entry name" value="flgF"/>
    <property type="match status" value="1"/>
</dbReference>
<keyword evidence="3 4" id="KW-0975">Bacterial flagellum</keyword>
<sequence>MKSELYTAAQGLIARQLELDTVTNNLANINTDGFRKTTPFFRTYNAALEEGPQNPLNGAANNQPVAGGVFIHSEQGALRQTGNDFDLAIEGDGYFKLNTPFGTRYTRNGQFTLKIAQDGAAAGTAHLANKNGYEVLDVAGNRITLNPQGGEMVVDHDGRVYQDGTEVAQIAMVTFNDKAGLVPEENTLLSSLDPTIQEVPVTPGETRLFQRTLETSNVNVAREMMRMIELQRAYEMNSRSIRTIDNINERSISGLGPRR</sequence>
<evidence type="ECO:0000259" key="7">
    <source>
        <dbReference type="Pfam" id="PF22692"/>
    </source>
</evidence>
<dbReference type="InterPro" id="IPR020013">
    <property type="entry name" value="Flagellar_FlgE/F/G"/>
</dbReference>
<dbReference type="InterPro" id="IPR012836">
    <property type="entry name" value="FlgF"/>
</dbReference>
<dbReference type="KEGG" id="scor:J3U87_15570"/>
<dbReference type="RefSeq" id="WP_237383967.1">
    <property type="nucleotide sequence ID" value="NZ_CP071793.1"/>
</dbReference>
<dbReference type="InterPro" id="IPR037925">
    <property type="entry name" value="FlgE/F/G-like"/>
</dbReference>
<evidence type="ECO:0000259" key="5">
    <source>
        <dbReference type="Pfam" id="PF00460"/>
    </source>
</evidence>
<keyword evidence="9" id="KW-1185">Reference proteome</keyword>
<evidence type="ECO:0000313" key="9">
    <source>
        <dbReference type="Proteomes" id="UP000663929"/>
    </source>
</evidence>
<dbReference type="PANTHER" id="PTHR30435:SF19">
    <property type="entry name" value="FLAGELLAR BASAL-BODY ROD PROTEIN FLGG"/>
    <property type="match status" value="1"/>
</dbReference>
<protein>
    <submittedName>
        <fullName evidence="8">Flagellar basal-body rod protein FlgF</fullName>
    </submittedName>
</protein>
<evidence type="ECO:0000256" key="3">
    <source>
        <dbReference type="ARBA" id="ARBA00023143"/>
    </source>
</evidence>
<keyword evidence="8" id="KW-0969">Cilium</keyword>
<dbReference type="PANTHER" id="PTHR30435">
    <property type="entry name" value="FLAGELLAR PROTEIN"/>
    <property type="match status" value="1"/>
</dbReference>
<dbReference type="GO" id="GO:0030694">
    <property type="term" value="C:bacterial-type flagellum basal body, rod"/>
    <property type="evidence" value="ECO:0007669"/>
    <property type="project" value="InterPro"/>
</dbReference>
<evidence type="ECO:0000256" key="4">
    <source>
        <dbReference type="RuleBase" id="RU362116"/>
    </source>
</evidence>
<evidence type="ECO:0000313" key="8">
    <source>
        <dbReference type="EMBL" id="QTD53867.1"/>
    </source>
</evidence>
<feature type="domain" description="Flagellar hook protein FlgE/F/G-like D1" evidence="7">
    <location>
        <begin position="88"/>
        <end position="161"/>
    </location>
</feature>
<dbReference type="AlphaFoldDB" id="A0A8A4TWZ6"/>
<accession>A0A8A4TWZ6</accession>
<dbReference type="InterPro" id="IPR019776">
    <property type="entry name" value="Flagellar_basal_body_rod_CS"/>
</dbReference>
<dbReference type="InterPro" id="IPR053967">
    <property type="entry name" value="LlgE_F_G-like_D1"/>
</dbReference>
<feature type="domain" description="Flagellar basal-body/hook protein C-terminal" evidence="6">
    <location>
        <begin position="210"/>
        <end position="251"/>
    </location>
</feature>
<dbReference type="EMBL" id="CP071793">
    <property type="protein sequence ID" value="QTD53867.1"/>
    <property type="molecule type" value="Genomic_DNA"/>
</dbReference>
<keyword evidence="8" id="KW-0966">Cell projection</keyword>
<evidence type="ECO:0000256" key="2">
    <source>
        <dbReference type="ARBA" id="ARBA00009677"/>
    </source>
</evidence>
<dbReference type="NCBIfam" id="TIGR03506">
    <property type="entry name" value="FlgEFG_subfam"/>
    <property type="match status" value="2"/>
</dbReference>
<evidence type="ECO:0000256" key="1">
    <source>
        <dbReference type="ARBA" id="ARBA00004117"/>
    </source>
</evidence>
<dbReference type="PROSITE" id="PS00588">
    <property type="entry name" value="FLAGELLA_BB_ROD"/>
    <property type="match status" value="1"/>
</dbReference>
<evidence type="ECO:0000259" key="6">
    <source>
        <dbReference type="Pfam" id="PF06429"/>
    </source>
</evidence>
<gene>
    <name evidence="8" type="primary">flgF</name>
    <name evidence="8" type="ORF">J3U87_15570</name>
</gene>
<name>A0A8A4TWZ6_SULCO</name>
<dbReference type="Pfam" id="PF22692">
    <property type="entry name" value="LlgE_F_G_D1"/>
    <property type="match status" value="1"/>
</dbReference>
<dbReference type="Pfam" id="PF00460">
    <property type="entry name" value="Flg_bb_rod"/>
    <property type="match status" value="1"/>
</dbReference>
<comment type="subcellular location">
    <subcellularLocation>
        <location evidence="1 4">Bacterial flagellum basal body</location>
    </subcellularLocation>
</comment>
<comment type="similarity">
    <text evidence="2 4">Belongs to the flagella basal body rod proteins family.</text>
</comment>
<dbReference type="SUPFAM" id="SSF117143">
    <property type="entry name" value="Flagellar hook protein flgE"/>
    <property type="match status" value="1"/>
</dbReference>
<dbReference type="Pfam" id="PF06429">
    <property type="entry name" value="Flg_bbr_C"/>
    <property type="match status" value="1"/>
</dbReference>
<dbReference type="InterPro" id="IPR010930">
    <property type="entry name" value="Flg_bb/hook_C_dom"/>
</dbReference>
<feature type="domain" description="Flagellar basal body rod protein N-terminal" evidence="5">
    <location>
        <begin position="5"/>
        <end position="35"/>
    </location>
</feature>
<dbReference type="InterPro" id="IPR001444">
    <property type="entry name" value="Flag_bb_rod_N"/>
</dbReference>
<proteinExistence type="inferred from homology"/>
<organism evidence="8 9">
    <name type="scientific">Sulfidibacter corallicola</name>
    <dbReference type="NCBI Taxonomy" id="2818388"/>
    <lineage>
        <taxon>Bacteria</taxon>
        <taxon>Pseudomonadati</taxon>
        <taxon>Acidobacteriota</taxon>
        <taxon>Holophagae</taxon>
        <taxon>Acanthopleuribacterales</taxon>
        <taxon>Acanthopleuribacteraceae</taxon>
        <taxon>Sulfidibacter</taxon>
    </lineage>
</organism>
<dbReference type="Proteomes" id="UP000663929">
    <property type="component" value="Chromosome"/>
</dbReference>
<keyword evidence="8" id="KW-0282">Flagellum</keyword>
<reference evidence="8" key="1">
    <citation type="submission" date="2021-03" db="EMBL/GenBank/DDBJ databases">
        <title>Acanthopleuribacteraceae sp. M133.</title>
        <authorList>
            <person name="Wang G."/>
        </authorList>
    </citation>
    <scope>NUCLEOTIDE SEQUENCE</scope>
    <source>
        <strain evidence="8">M133</strain>
    </source>
</reference>
<dbReference type="GO" id="GO:0071978">
    <property type="term" value="P:bacterial-type flagellum-dependent swarming motility"/>
    <property type="evidence" value="ECO:0007669"/>
    <property type="project" value="TreeGrafter"/>
</dbReference>